<evidence type="ECO:0000256" key="1">
    <source>
        <dbReference type="ARBA" id="ARBA00004141"/>
    </source>
</evidence>
<comment type="subcellular location">
    <subcellularLocation>
        <location evidence="1">Membrane</location>
        <topology evidence="1">Multi-pass membrane protein</topology>
    </subcellularLocation>
</comment>
<feature type="transmembrane region" description="Helical" evidence="6">
    <location>
        <begin position="210"/>
        <end position="228"/>
    </location>
</feature>
<evidence type="ECO:0000256" key="2">
    <source>
        <dbReference type="ARBA" id="ARBA00022692"/>
    </source>
</evidence>
<dbReference type="EMBL" id="JBANRG010000071">
    <property type="protein sequence ID" value="KAK7439759.1"/>
    <property type="molecule type" value="Genomic_DNA"/>
</dbReference>
<feature type="transmembrane region" description="Helical" evidence="6">
    <location>
        <begin position="305"/>
        <end position="325"/>
    </location>
</feature>
<comment type="caution">
    <text evidence="7">The sequence shown here is derived from an EMBL/GenBank/DDBJ whole genome shotgun (WGS) entry which is preliminary data.</text>
</comment>
<protein>
    <recommendedName>
        <fullName evidence="10">MFS general substrate transporter</fullName>
    </recommendedName>
</protein>
<feature type="compositionally biased region" description="Low complexity" evidence="5">
    <location>
        <begin position="253"/>
        <end position="264"/>
    </location>
</feature>
<reference evidence="7 9" key="1">
    <citation type="submission" date="2024-01" db="EMBL/GenBank/DDBJ databases">
        <title>A draft genome for the cacao thread blight pathogen Marasmiellus scandens.</title>
        <authorList>
            <person name="Baruah I.K."/>
            <person name="Leung J."/>
            <person name="Bukari Y."/>
            <person name="Amoako-Attah I."/>
            <person name="Meinhardt L.W."/>
            <person name="Bailey B.A."/>
            <person name="Cohen S.P."/>
        </authorList>
    </citation>
    <scope>NUCLEOTIDE SEQUENCE [LARGE SCALE GENOMIC DNA]</scope>
    <source>
        <strain evidence="7 9">GH-19</strain>
    </source>
</reference>
<evidence type="ECO:0000313" key="8">
    <source>
        <dbReference type="EMBL" id="KAK7443271.1"/>
    </source>
</evidence>
<gene>
    <name evidence="8" type="ORF">VKT23_015868</name>
    <name evidence="7" type="ORF">VKT23_017334</name>
</gene>
<dbReference type="Gene3D" id="1.20.1250.20">
    <property type="entry name" value="MFS general substrate transporter like domains"/>
    <property type="match status" value="1"/>
</dbReference>
<feature type="compositionally biased region" description="Low complexity" evidence="5">
    <location>
        <begin position="271"/>
        <end position="295"/>
    </location>
</feature>
<keyword evidence="9" id="KW-1185">Reference proteome</keyword>
<evidence type="ECO:0000313" key="9">
    <source>
        <dbReference type="Proteomes" id="UP001498398"/>
    </source>
</evidence>
<feature type="transmembrane region" description="Helical" evidence="6">
    <location>
        <begin position="377"/>
        <end position="399"/>
    </location>
</feature>
<sequence length="565" mass="60904">MASSLFHKRTTEFSEEKTSHNQYVDSELMLPKMPSLVIILLANMFMQISFFIIVSSSNEYAKHLGGTSTFSGVVIGIPTVFSGLTLIPLTLFKYDKGGYKIPLHLCCFTLFLGLVLYALAYHFNFLYLILIGRCVNGVGFSMWMYCKRYCSDPRIVGLRRRTTLASWLVVGNGVGMGIGPLLGGVFFRYVGFGYEGTSKGSLWNGYTSPAWVLAGVWLIYWISCLIWFEDVPRGEPVNEAVIQSAEVSGVSSKETSVTTTTAISAPPPSTNPISRHVMSSRSPESPVAPASPANPDTEPLPRSRYPVIFCMCWFAMTCFFVLGAWESNLPVYTSVEVNPAFGFSPFVAGGFLSVGALICFPFFILNIFLAKRVQDRWTLVAGTFLGASALVILLVLLGLNRTTAGGVSNDTPASLNISALAYLSNTTLPTHIYVSDIDNSVQVPALGISTAPLLFISWFLVALGFNIASTVTMSLLSKTLPSTPKWNALSSVMIQCSNYTGRVTGAVWGGYGGGIGGFGSTDGVVLSAEAVRKAMMSYVGLELALVGIGGVICGCVWKELKAKTG</sequence>
<feature type="region of interest" description="Disordered" evidence="5">
    <location>
        <begin position="253"/>
        <end position="298"/>
    </location>
</feature>
<dbReference type="InterPro" id="IPR051068">
    <property type="entry name" value="MFS_Domain-Containing_Protein"/>
</dbReference>
<dbReference type="PANTHER" id="PTHR23510:SF64">
    <property type="entry name" value="INNER MEMBRANE TRANSPORT PROTEIN YAJR"/>
    <property type="match status" value="1"/>
</dbReference>
<keyword evidence="2 6" id="KW-0812">Transmembrane</keyword>
<evidence type="ECO:0008006" key="10">
    <source>
        <dbReference type="Google" id="ProtNLM"/>
    </source>
</evidence>
<dbReference type="Pfam" id="PF07690">
    <property type="entry name" value="MFS_1"/>
    <property type="match status" value="1"/>
</dbReference>
<feature type="transmembrane region" description="Helical" evidence="6">
    <location>
        <begin position="125"/>
        <end position="146"/>
    </location>
</feature>
<keyword evidence="4 6" id="KW-0472">Membrane</keyword>
<dbReference type="EMBL" id="JBANRG010000055">
    <property type="protein sequence ID" value="KAK7443271.1"/>
    <property type="molecule type" value="Genomic_DNA"/>
</dbReference>
<keyword evidence="3 6" id="KW-1133">Transmembrane helix</keyword>
<dbReference type="PANTHER" id="PTHR23510">
    <property type="entry name" value="INNER MEMBRANE TRANSPORT PROTEIN YAJR"/>
    <property type="match status" value="1"/>
</dbReference>
<dbReference type="InterPro" id="IPR011701">
    <property type="entry name" value="MFS"/>
</dbReference>
<feature type="transmembrane region" description="Helical" evidence="6">
    <location>
        <begin position="36"/>
        <end position="57"/>
    </location>
</feature>
<evidence type="ECO:0000313" key="7">
    <source>
        <dbReference type="EMBL" id="KAK7439759.1"/>
    </source>
</evidence>
<accession>A0ABR1IS72</accession>
<proteinExistence type="predicted"/>
<evidence type="ECO:0000256" key="6">
    <source>
        <dbReference type="SAM" id="Phobius"/>
    </source>
</evidence>
<feature type="transmembrane region" description="Helical" evidence="6">
    <location>
        <begin position="69"/>
        <end position="89"/>
    </location>
</feature>
<feature type="transmembrane region" description="Helical" evidence="6">
    <location>
        <begin position="453"/>
        <end position="476"/>
    </location>
</feature>
<name>A0ABR1IS72_9AGAR</name>
<evidence type="ECO:0000256" key="4">
    <source>
        <dbReference type="ARBA" id="ARBA00023136"/>
    </source>
</evidence>
<organism evidence="7 9">
    <name type="scientific">Marasmiellus scandens</name>
    <dbReference type="NCBI Taxonomy" id="2682957"/>
    <lineage>
        <taxon>Eukaryota</taxon>
        <taxon>Fungi</taxon>
        <taxon>Dikarya</taxon>
        <taxon>Basidiomycota</taxon>
        <taxon>Agaricomycotina</taxon>
        <taxon>Agaricomycetes</taxon>
        <taxon>Agaricomycetidae</taxon>
        <taxon>Agaricales</taxon>
        <taxon>Marasmiineae</taxon>
        <taxon>Omphalotaceae</taxon>
        <taxon>Marasmiellus</taxon>
    </lineage>
</organism>
<evidence type="ECO:0000256" key="3">
    <source>
        <dbReference type="ARBA" id="ARBA00022989"/>
    </source>
</evidence>
<feature type="transmembrane region" description="Helical" evidence="6">
    <location>
        <begin position="167"/>
        <end position="190"/>
    </location>
</feature>
<feature type="transmembrane region" description="Helical" evidence="6">
    <location>
        <begin position="101"/>
        <end position="119"/>
    </location>
</feature>
<evidence type="ECO:0000256" key="5">
    <source>
        <dbReference type="SAM" id="MobiDB-lite"/>
    </source>
</evidence>
<dbReference type="InterPro" id="IPR036259">
    <property type="entry name" value="MFS_trans_sf"/>
</dbReference>
<dbReference type="Proteomes" id="UP001498398">
    <property type="component" value="Unassembled WGS sequence"/>
</dbReference>
<feature type="transmembrane region" description="Helical" evidence="6">
    <location>
        <begin position="345"/>
        <end position="370"/>
    </location>
</feature>
<dbReference type="SUPFAM" id="SSF103473">
    <property type="entry name" value="MFS general substrate transporter"/>
    <property type="match status" value="1"/>
</dbReference>